<reference evidence="1 2" key="1">
    <citation type="submission" date="2019-11" db="EMBL/GenBank/DDBJ databases">
        <title>Genome sequences of 17 halophilic strains isolated from different environments.</title>
        <authorList>
            <person name="Furrow R.E."/>
        </authorList>
    </citation>
    <scope>NUCLEOTIDE SEQUENCE [LARGE SCALE GENOMIC DNA]</scope>
    <source>
        <strain evidence="1 2">22506_14_FS</strain>
    </source>
</reference>
<protein>
    <submittedName>
        <fullName evidence="1">Uncharacterized protein</fullName>
    </submittedName>
</protein>
<dbReference type="AlphaFoldDB" id="A0A845EYH6"/>
<accession>A0A845EYH6</accession>
<sequence length="107" mass="11606">MEEEIKCTSCFCDNFEDTRGKSPNFLAIFVQDAPFPVEVGPVPGTGDTLMVASITLTKVDKETCCAHFVVVTLFNAPVVVPGFPNGIYTAETVIDCNRIQAYQTLPA</sequence>
<gene>
    <name evidence="1" type="ORF">GLW07_09440</name>
</gene>
<organism evidence="1 2">
    <name type="scientific">Guptibacillus hwajinpoensis</name>
    <dbReference type="NCBI Taxonomy" id="208199"/>
    <lineage>
        <taxon>Bacteria</taxon>
        <taxon>Bacillati</taxon>
        <taxon>Bacillota</taxon>
        <taxon>Bacilli</taxon>
        <taxon>Bacillales</taxon>
        <taxon>Guptibacillaceae</taxon>
        <taxon>Guptibacillus</taxon>
    </lineage>
</organism>
<evidence type="ECO:0000313" key="2">
    <source>
        <dbReference type="Proteomes" id="UP000447833"/>
    </source>
</evidence>
<dbReference type="Proteomes" id="UP000447833">
    <property type="component" value="Unassembled WGS sequence"/>
</dbReference>
<name>A0A845EYH6_9BACL</name>
<dbReference type="EMBL" id="WMEY01000003">
    <property type="protein sequence ID" value="MYL63575.1"/>
    <property type="molecule type" value="Genomic_DNA"/>
</dbReference>
<comment type="caution">
    <text evidence="1">The sequence shown here is derived from an EMBL/GenBank/DDBJ whole genome shotgun (WGS) entry which is preliminary data.</text>
</comment>
<dbReference type="RefSeq" id="WP_160919192.1">
    <property type="nucleotide sequence ID" value="NZ_WMEY01000003.1"/>
</dbReference>
<proteinExistence type="predicted"/>
<evidence type="ECO:0000313" key="1">
    <source>
        <dbReference type="EMBL" id="MYL63575.1"/>
    </source>
</evidence>